<organism evidence="1 2">
    <name type="scientific">Rubidibacter lacunae KORDI 51-2</name>
    <dbReference type="NCBI Taxonomy" id="582515"/>
    <lineage>
        <taxon>Bacteria</taxon>
        <taxon>Bacillati</taxon>
        <taxon>Cyanobacteriota</taxon>
        <taxon>Cyanophyceae</taxon>
        <taxon>Oscillatoriophycideae</taxon>
        <taxon>Chroococcales</taxon>
        <taxon>Aphanothecaceae</taxon>
        <taxon>Rubidibacter</taxon>
    </lineage>
</organism>
<dbReference type="AlphaFoldDB" id="U5DIG0"/>
<dbReference type="EMBL" id="ASSJ01000049">
    <property type="protein sequence ID" value="ERN41456.1"/>
    <property type="molecule type" value="Genomic_DNA"/>
</dbReference>
<sequence>MPVASNPFHSNNCRFFLELALALLTGNPVRLAFSIVDRRFDPLALLLSAVRLLSLRVPLSRSIWQAALAIADCCFGCT</sequence>
<evidence type="ECO:0000313" key="2">
    <source>
        <dbReference type="Proteomes" id="UP000016960"/>
    </source>
</evidence>
<gene>
    <name evidence="1" type="ORF">KR51_00020310</name>
</gene>
<name>U5DIG0_9CHRO</name>
<reference evidence="1 2" key="1">
    <citation type="submission" date="2013-05" db="EMBL/GenBank/DDBJ databases">
        <title>Draft genome sequence of Rubidibacter lacunae KORDI 51-2.</title>
        <authorList>
            <person name="Choi D.H."/>
            <person name="Noh J.H."/>
            <person name="Kwon K.-K."/>
            <person name="Lee J.-H."/>
            <person name="Ryu J.-Y."/>
        </authorList>
    </citation>
    <scope>NUCLEOTIDE SEQUENCE [LARGE SCALE GENOMIC DNA]</scope>
    <source>
        <strain evidence="1 2">KORDI 51-2</strain>
    </source>
</reference>
<dbReference type="InParanoid" id="U5DIG0"/>
<keyword evidence="2" id="KW-1185">Reference proteome</keyword>
<protein>
    <submittedName>
        <fullName evidence="1">Uncharacterized protein</fullName>
    </submittedName>
</protein>
<accession>U5DIG0</accession>
<dbReference type="Proteomes" id="UP000016960">
    <property type="component" value="Unassembled WGS sequence"/>
</dbReference>
<evidence type="ECO:0000313" key="1">
    <source>
        <dbReference type="EMBL" id="ERN41456.1"/>
    </source>
</evidence>
<comment type="caution">
    <text evidence="1">The sequence shown here is derived from an EMBL/GenBank/DDBJ whole genome shotgun (WGS) entry which is preliminary data.</text>
</comment>
<proteinExistence type="predicted"/>